<name>F5XHT3_MICPN</name>
<feature type="domain" description="Cardiolipin synthase N-terminal" evidence="7">
    <location>
        <begin position="19"/>
        <end position="64"/>
    </location>
</feature>
<dbReference type="GO" id="GO:0005886">
    <property type="term" value="C:plasma membrane"/>
    <property type="evidence" value="ECO:0007669"/>
    <property type="project" value="UniProtKB-SubCell"/>
</dbReference>
<proteinExistence type="predicted"/>
<keyword evidence="4 6" id="KW-1133">Transmembrane helix</keyword>
<evidence type="ECO:0000313" key="8">
    <source>
        <dbReference type="EMBL" id="BAK33228.1"/>
    </source>
</evidence>
<keyword evidence="2" id="KW-1003">Cell membrane</keyword>
<organism evidence="8 9">
    <name type="scientific">Microlunatus phosphovorus (strain ATCC 700054 / DSM 10555 / JCM 9379 / NBRC 101784 / NCIMB 13414 / VKM Ac-1990 / NM-1)</name>
    <dbReference type="NCBI Taxonomy" id="1032480"/>
    <lineage>
        <taxon>Bacteria</taxon>
        <taxon>Bacillati</taxon>
        <taxon>Actinomycetota</taxon>
        <taxon>Actinomycetes</taxon>
        <taxon>Propionibacteriales</taxon>
        <taxon>Propionibacteriaceae</taxon>
        <taxon>Microlunatus</taxon>
    </lineage>
</organism>
<evidence type="ECO:0000256" key="1">
    <source>
        <dbReference type="ARBA" id="ARBA00004651"/>
    </source>
</evidence>
<evidence type="ECO:0000256" key="5">
    <source>
        <dbReference type="ARBA" id="ARBA00023136"/>
    </source>
</evidence>
<feature type="transmembrane region" description="Helical" evidence="6">
    <location>
        <begin position="43"/>
        <end position="63"/>
    </location>
</feature>
<dbReference type="RefSeq" id="WP_013861117.1">
    <property type="nucleotide sequence ID" value="NC_015635.1"/>
</dbReference>
<keyword evidence="9" id="KW-1185">Reference proteome</keyword>
<dbReference type="HOGENOM" id="CLU_126480_0_0_11"/>
<evidence type="ECO:0000313" key="9">
    <source>
        <dbReference type="Proteomes" id="UP000007947"/>
    </source>
</evidence>
<dbReference type="STRING" id="1032480.MLP_02140"/>
<reference evidence="8 9" key="1">
    <citation type="submission" date="2011-05" db="EMBL/GenBank/DDBJ databases">
        <title>Whole genome sequence of Microlunatus phosphovorus NM-1.</title>
        <authorList>
            <person name="Hosoyama A."/>
            <person name="Sasaki K."/>
            <person name="Harada T."/>
            <person name="Igarashi R."/>
            <person name="Kawakoshi A."/>
            <person name="Sasagawa M."/>
            <person name="Fukada J."/>
            <person name="Nakamura S."/>
            <person name="Katano Y."/>
            <person name="Hanada S."/>
            <person name="Kamagata Y."/>
            <person name="Nakamura N."/>
            <person name="Yamazaki S."/>
            <person name="Fujita N."/>
        </authorList>
    </citation>
    <scope>NUCLEOTIDE SEQUENCE [LARGE SCALE GENOMIC DNA]</scope>
    <source>
        <strain evidence="9">ATCC 700054 / DSM 10555 / JCM 9379 / NBRC 101784 / NCIMB 13414 / VKM Ac-1990 / NM-1</strain>
    </source>
</reference>
<dbReference type="Proteomes" id="UP000007947">
    <property type="component" value="Chromosome"/>
</dbReference>
<comment type="subcellular location">
    <subcellularLocation>
        <location evidence="1">Cell membrane</location>
        <topology evidence="1">Multi-pass membrane protein</topology>
    </subcellularLocation>
</comment>
<evidence type="ECO:0000259" key="7">
    <source>
        <dbReference type="Pfam" id="PF13396"/>
    </source>
</evidence>
<evidence type="ECO:0000256" key="2">
    <source>
        <dbReference type="ARBA" id="ARBA00022475"/>
    </source>
</evidence>
<dbReference type="AlphaFoldDB" id="F5XHT3"/>
<evidence type="ECO:0000256" key="6">
    <source>
        <dbReference type="SAM" id="Phobius"/>
    </source>
</evidence>
<dbReference type="EMBL" id="AP012204">
    <property type="protein sequence ID" value="BAK33228.1"/>
    <property type="molecule type" value="Genomic_DNA"/>
</dbReference>
<evidence type="ECO:0000256" key="4">
    <source>
        <dbReference type="ARBA" id="ARBA00022989"/>
    </source>
</evidence>
<gene>
    <name evidence="8" type="ordered locus">MLP_02140</name>
</gene>
<protein>
    <recommendedName>
        <fullName evidence="7">Cardiolipin synthase N-terminal domain-containing protein</fullName>
    </recommendedName>
</protein>
<dbReference type="OrthoDB" id="7596142at2"/>
<feature type="transmembrane region" description="Helical" evidence="6">
    <location>
        <begin position="7"/>
        <end position="28"/>
    </location>
</feature>
<dbReference type="InterPro" id="IPR027379">
    <property type="entry name" value="CLS_N"/>
</dbReference>
<evidence type="ECO:0000256" key="3">
    <source>
        <dbReference type="ARBA" id="ARBA00022692"/>
    </source>
</evidence>
<accession>F5XHT3</accession>
<sequence>METFFQFIWLVIVSFAFVAYLIILFQIVTDLFRDREQKGWHKAIWIVFLIVFPLITAVVYLIARGNGMATRQAAYVKQAQESTDSYIREVAGRSPAQEIADAKALLDAGSISAEEFEKIKAKALS</sequence>
<keyword evidence="5 6" id="KW-0472">Membrane</keyword>
<dbReference type="Pfam" id="PF13396">
    <property type="entry name" value="PLDc_N"/>
    <property type="match status" value="1"/>
</dbReference>
<dbReference type="KEGG" id="mph:MLP_02140"/>
<dbReference type="eggNOG" id="ENOG5031Q26">
    <property type="taxonomic scope" value="Bacteria"/>
</dbReference>
<keyword evidence="3 6" id="KW-0812">Transmembrane</keyword>